<dbReference type="Pfam" id="PF13307">
    <property type="entry name" value="Helicase_C_2"/>
    <property type="match status" value="1"/>
</dbReference>
<keyword evidence="25" id="KW-1185">Reference proteome</keyword>
<dbReference type="GO" id="GO:0034085">
    <property type="term" value="P:establishment of sister chromatid cohesion"/>
    <property type="evidence" value="ECO:0007669"/>
    <property type="project" value="TreeGrafter"/>
</dbReference>
<comment type="catalytic activity">
    <reaction evidence="21">
        <text>ATP + H2O = ADP + phosphate + H(+)</text>
        <dbReference type="Rhea" id="RHEA:13065"/>
        <dbReference type="ChEBI" id="CHEBI:15377"/>
        <dbReference type="ChEBI" id="CHEBI:15378"/>
        <dbReference type="ChEBI" id="CHEBI:30616"/>
        <dbReference type="ChEBI" id="CHEBI:43474"/>
        <dbReference type="ChEBI" id="CHEBI:456216"/>
        <dbReference type="EC" id="5.6.2.3"/>
    </reaction>
</comment>
<comment type="cofactor">
    <cofactor evidence="1">
        <name>[4Fe-4S] cluster</name>
        <dbReference type="ChEBI" id="CHEBI:49883"/>
    </cofactor>
</comment>
<evidence type="ECO:0000256" key="14">
    <source>
        <dbReference type="ARBA" id="ARBA00023242"/>
    </source>
</evidence>
<keyword evidence="12" id="KW-0411">Iron-sulfur</keyword>
<dbReference type="GO" id="GO:0006974">
    <property type="term" value="P:DNA damage response"/>
    <property type="evidence" value="ECO:0007669"/>
    <property type="project" value="UniProtKB-ARBA"/>
</dbReference>
<dbReference type="GO" id="GO:0006139">
    <property type="term" value="P:nucleobase-containing compound metabolic process"/>
    <property type="evidence" value="ECO:0007669"/>
    <property type="project" value="InterPro"/>
</dbReference>
<evidence type="ECO:0000256" key="20">
    <source>
        <dbReference type="ARBA" id="ARBA00045702"/>
    </source>
</evidence>
<dbReference type="SMART" id="SM00488">
    <property type="entry name" value="DEXDc2"/>
    <property type="match status" value="1"/>
</dbReference>
<organism evidence="24 25">
    <name type="scientific">Saccharomycodes ludwigii</name>
    <dbReference type="NCBI Taxonomy" id="36035"/>
    <lineage>
        <taxon>Eukaryota</taxon>
        <taxon>Fungi</taxon>
        <taxon>Dikarya</taxon>
        <taxon>Ascomycota</taxon>
        <taxon>Saccharomycotina</taxon>
        <taxon>Saccharomycetes</taxon>
        <taxon>Saccharomycodales</taxon>
        <taxon>Saccharomycodaceae</taxon>
        <taxon>Saccharomycodes</taxon>
    </lineage>
</organism>
<keyword evidence="7" id="KW-0547">Nucleotide-binding</keyword>
<evidence type="ECO:0000256" key="10">
    <source>
        <dbReference type="ARBA" id="ARBA00022840"/>
    </source>
</evidence>
<evidence type="ECO:0000256" key="19">
    <source>
        <dbReference type="ARBA" id="ARBA00045008"/>
    </source>
</evidence>
<evidence type="ECO:0000313" key="24">
    <source>
        <dbReference type="EMBL" id="SSD60151.1"/>
    </source>
</evidence>
<dbReference type="SUPFAM" id="SSF52540">
    <property type="entry name" value="P-loop containing nucleoside triphosphate hydrolases"/>
    <property type="match status" value="1"/>
</dbReference>
<dbReference type="EMBL" id="UFAJ01000283">
    <property type="protein sequence ID" value="SSD60151.1"/>
    <property type="molecule type" value="Genomic_DNA"/>
</dbReference>
<feature type="coiled-coil region" evidence="22">
    <location>
        <begin position="201"/>
        <end position="228"/>
    </location>
</feature>
<dbReference type="GO" id="GO:0005524">
    <property type="term" value="F:ATP binding"/>
    <property type="evidence" value="ECO:0007669"/>
    <property type="project" value="UniProtKB-KW"/>
</dbReference>
<keyword evidence="9 24" id="KW-0347">Helicase</keyword>
<feature type="domain" description="Helicase ATP-binding" evidence="23">
    <location>
        <begin position="22"/>
        <end position="455"/>
    </location>
</feature>
<accession>A0A376B691</accession>
<evidence type="ECO:0000256" key="22">
    <source>
        <dbReference type="SAM" id="Coils"/>
    </source>
</evidence>
<evidence type="ECO:0000256" key="6">
    <source>
        <dbReference type="ARBA" id="ARBA00022723"/>
    </source>
</evidence>
<dbReference type="InterPro" id="IPR002464">
    <property type="entry name" value="DNA/RNA_helicase_DEAH_CS"/>
</dbReference>
<keyword evidence="14" id="KW-0539">Nucleus</keyword>
<dbReference type="GO" id="GO:0005634">
    <property type="term" value="C:nucleus"/>
    <property type="evidence" value="ECO:0007669"/>
    <property type="project" value="UniProtKB-SubCell"/>
</dbReference>
<evidence type="ECO:0000256" key="12">
    <source>
        <dbReference type="ARBA" id="ARBA00023014"/>
    </source>
</evidence>
<keyword evidence="11" id="KW-0408">Iron</keyword>
<evidence type="ECO:0000256" key="8">
    <source>
        <dbReference type="ARBA" id="ARBA00022801"/>
    </source>
</evidence>
<evidence type="ECO:0000256" key="21">
    <source>
        <dbReference type="ARBA" id="ARBA00048954"/>
    </source>
</evidence>
<dbReference type="InterPro" id="IPR027417">
    <property type="entry name" value="P-loop_NTPase"/>
</dbReference>
<dbReference type="InterPro" id="IPR006554">
    <property type="entry name" value="Helicase-like_DEXD_c2"/>
</dbReference>
<keyword evidence="15" id="KW-0131">Cell cycle</keyword>
<dbReference type="Proteomes" id="UP000262825">
    <property type="component" value="Unassembled WGS sequence"/>
</dbReference>
<comment type="subcellular location">
    <subcellularLocation>
        <location evidence="2">Nucleus</location>
    </subcellularLocation>
</comment>
<name>A0A376B691_9ASCO</name>
<dbReference type="GO" id="GO:0046872">
    <property type="term" value="F:metal ion binding"/>
    <property type="evidence" value="ECO:0007669"/>
    <property type="project" value="UniProtKB-KW"/>
</dbReference>
<comment type="function">
    <text evidence="20">ATP-dependent DNA helicase important for chromosome transmission and normal cell cycle progression in G(2)/M. May have a role in changing DNA topology to allow the loading of proteins involved in maintaining sister chromatid cohesion in the vicinity of the centromeres. Has a specific role in chromosome segregation during meiosis II.</text>
</comment>
<evidence type="ECO:0000256" key="13">
    <source>
        <dbReference type="ARBA" id="ARBA00023235"/>
    </source>
</evidence>
<keyword evidence="13" id="KW-0413">Isomerase</keyword>
<dbReference type="NCBIfam" id="TIGR00604">
    <property type="entry name" value="rad3"/>
    <property type="match status" value="1"/>
</dbReference>
<dbReference type="InterPro" id="IPR045028">
    <property type="entry name" value="DinG/Rad3-like"/>
</dbReference>
<dbReference type="OrthoDB" id="267079at2759"/>
<evidence type="ECO:0000256" key="3">
    <source>
        <dbReference type="ARBA" id="ARBA00008435"/>
    </source>
</evidence>
<dbReference type="GO" id="GO:0051536">
    <property type="term" value="F:iron-sulfur cluster binding"/>
    <property type="evidence" value="ECO:0007669"/>
    <property type="project" value="UniProtKB-KW"/>
</dbReference>
<dbReference type="VEuPathDB" id="FungiDB:SCODWIG_01912"/>
<dbReference type="InterPro" id="IPR010614">
    <property type="entry name" value="RAD3-like_helicase_DEAD"/>
</dbReference>
<keyword evidence="10" id="KW-0067">ATP-binding</keyword>
<evidence type="ECO:0000256" key="2">
    <source>
        <dbReference type="ARBA" id="ARBA00004123"/>
    </source>
</evidence>
<evidence type="ECO:0000256" key="9">
    <source>
        <dbReference type="ARBA" id="ARBA00022806"/>
    </source>
</evidence>
<evidence type="ECO:0000256" key="4">
    <source>
        <dbReference type="ARBA" id="ARBA00016387"/>
    </source>
</evidence>
<evidence type="ECO:0000256" key="18">
    <source>
        <dbReference type="ARBA" id="ARBA00044998"/>
    </source>
</evidence>
<proteinExistence type="inferred from homology"/>
<dbReference type="InterPro" id="IPR013020">
    <property type="entry name" value="Rad3/Chl1-like"/>
</dbReference>
<evidence type="ECO:0000256" key="5">
    <source>
        <dbReference type="ARBA" id="ARBA00017386"/>
    </source>
</evidence>
<dbReference type="GO" id="GO:0003677">
    <property type="term" value="F:DNA binding"/>
    <property type="evidence" value="ECO:0007669"/>
    <property type="project" value="InterPro"/>
</dbReference>
<dbReference type="PROSITE" id="PS51193">
    <property type="entry name" value="HELICASE_ATP_BIND_2"/>
    <property type="match status" value="1"/>
</dbReference>
<evidence type="ECO:0000256" key="11">
    <source>
        <dbReference type="ARBA" id="ARBA00023004"/>
    </source>
</evidence>
<evidence type="ECO:0000256" key="1">
    <source>
        <dbReference type="ARBA" id="ARBA00001966"/>
    </source>
</evidence>
<keyword evidence="8" id="KW-0378">Hydrolase</keyword>
<evidence type="ECO:0000256" key="15">
    <source>
        <dbReference type="ARBA" id="ARBA00023306"/>
    </source>
</evidence>
<dbReference type="PROSITE" id="PS00690">
    <property type="entry name" value="DEAH_ATP_HELICASE"/>
    <property type="match status" value="1"/>
</dbReference>
<evidence type="ECO:0000256" key="17">
    <source>
        <dbReference type="ARBA" id="ARBA00044969"/>
    </source>
</evidence>
<sequence length="862" mass="100016">MSKKFKTKSMIDKGLNYTDNDSIKNYNHPYEPYHIQMLLMDHIYKLLDNDEQHSKIGIFESPTGTGKTLSLICSTMTWLRNNKKKALSSSTESITASLNNHPDDEDTEPEWVKQSYKDDILNEKINNFKILEDSINKFEKTISNGHSSSAVFNSLNETQNLGIVKKRKLQHIDIQISKDESDTNEDNQFILDNNAVEDTSKTKIQLEIQTLLSKLDDKNNNNNNITNNLQQPIQILYASRTHSQLQQFSSQLTLLEHNKTKFPSSIFPVSKEKIKYLPLGSRKQLCINPKVTKLNNTELINEACKNLIQSHDCVYYENIDNLPMEAIFNEIIDIEDLNELGRKYKSCPYYFNRHIINLAEIITLPYQLLLMESARESLNIHLKNSIIIIDEAHNLIDTIMAVNKSVVNLSDLAICISSLKLYLAKFKKKLNASNRVNLLILIKFLNNLCKFIVKNFKINKQVNPNDILQYENSDKINFHDLLAFIKATKLPYKLQSYIMEQDKSQQQINKGTPLLFKISKFLQSLTNPSVEGVFYFSGENQLEYMLLEPSEIFKSITENCFKLILCGGTMEPMNEFKEKLFPYVPPEKIMTFSCDHVISDNNLQVFIEKDSAVNDINRSIFEFTFGKRNDFKMLESLGTYLLNLFKVIPDGVVLFCPSYQFLQTLMDFWQKCPNDHFFKLNQLKKIYSESFTKTNTSDSPLNKYQERILIDRKPAALFAVVGGKLSEGINFQDNLARAVIMIGLPYPNIFQSDMVIQREHIMNKYSDNKKLAITETKNYLDNICMRAVNQSVGRSIRHVNDYSCIYLLDKRYNNPNIKNKLSGWVKKRIVTDNYQYKNLSLQEYDDKIINSTRKFFFQKKLE</sequence>
<keyword evidence="22" id="KW-0175">Coiled coil</keyword>
<evidence type="ECO:0000256" key="7">
    <source>
        <dbReference type="ARBA" id="ARBA00022741"/>
    </source>
</evidence>
<dbReference type="InterPro" id="IPR014013">
    <property type="entry name" value="Helic_SF1/SF2_ATP-bd_DinG/Rad3"/>
</dbReference>
<dbReference type="InterPro" id="IPR006555">
    <property type="entry name" value="ATP-dep_Helicase_C"/>
</dbReference>
<dbReference type="SMART" id="SM00491">
    <property type="entry name" value="HELICc2"/>
    <property type="match status" value="1"/>
</dbReference>
<dbReference type="EC" id="5.6.2.3" evidence="17"/>
<dbReference type="AlphaFoldDB" id="A0A376B691"/>
<dbReference type="PANTHER" id="PTHR11472:SF41">
    <property type="entry name" value="ATP-DEPENDENT DNA HELICASE DDX11-RELATED"/>
    <property type="match status" value="1"/>
</dbReference>
<evidence type="ECO:0000259" key="23">
    <source>
        <dbReference type="PROSITE" id="PS51193"/>
    </source>
</evidence>
<dbReference type="Gene3D" id="3.40.50.300">
    <property type="entry name" value="P-loop containing nucleotide triphosphate hydrolases"/>
    <property type="match status" value="3"/>
</dbReference>
<comment type="similarity">
    <text evidence="3">Belongs to the DEAD box helicase family. DEAH subfamily. DDX11/CHL1 sub-subfamily.</text>
</comment>
<dbReference type="GO" id="GO:0043139">
    <property type="term" value="F:5'-3' DNA helicase activity"/>
    <property type="evidence" value="ECO:0007669"/>
    <property type="project" value="UniProtKB-EC"/>
</dbReference>
<evidence type="ECO:0000256" key="16">
    <source>
        <dbReference type="ARBA" id="ARBA00029709"/>
    </source>
</evidence>
<keyword evidence="6" id="KW-0479">Metal-binding</keyword>
<dbReference type="Pfam" id="PF06733">
    <property type="entry name" value="DEAD_2"/>
    <property type="match status" value="1"/>
</dbReference>
<dbReference type="PANTHER" id="PTHR11472">
    <property type="entry name" value="DNA REPAIR DEAD HELICASE RAD3/XP-D SUBFAMILY MEMBER"/>
    <property type="match status" value="1"/>
</dbReference>
<dbReference type="GO" id="GO:0016818">
    <property type="term" value="F:hydrolase activity, acting on acid anhydrides, in phosphorus-containing anhydrides"/>
    <property type="evidence" value="ECO:0007669"/>
    <property type="project" value="InterPro"/>
</dbReference>
<reference evidence="25" key="1">
    <citation type="submission" date="2018-06" db="EMBL/GenBank/DDBJ databases">
        <authorList>
            <person name="Guldener U."/>
        </authorList>
    </citation>
    <scope>NUCLEOTIDE SEQUENCE [LARGE SCALE GENOMIC DNA]</scope>
    <source>
        <strain evidence="25">UTAD17</strain>
    </source>
</reference>
<protein>
    <recommendedName>
        <fullName evidence="5">ATP-dependent DNA helicase CHL1</fullName>
        <ecNumber evidence="17">5.6.2.3</ecNumber>
    </recommendedName>
    <alternativeName>
        <fullName evidence="4">ATP-dependent DNA helicase chl1</fullName>
    </alternativeName>
    <alternativeName>
        <fullName evidence="16">Chromosome loss protein 1</fullName>
    </alternativeName>
    <alternativeName>
        <fullName evidence="18 19">DNA 5'-3' helicase CHL1</fullName>
    </alternativeName>
</protein>
<evidence type="ECO:0000313" key="25">
    <source>
        <dbReference type="Proteomes" id="UP000262825"/>
    </source>
</evidence>
<dbReference type="CDD" id="cd18788">
    <property type="entry name" value="SF2_C_XPD"/>
    <property type="match status" value="1"/>
</dbReference>
<gene>
    <name evidence="24" type="ORF">SCODWIG_01912</name>
</gene>